<evidence type="ECO:0000259" key="7">
    <source>
        <dbReference type="Pfam" id="PF03460"/>
    </source>
</evidence>
<evidence type="ECO:0000256" key="4">
    <source>
        <dbReference type="ARBA" id="ARBA00023002"/>
    </source>
</evidence>
<evidence type="ECO:0000256" key="5">
    <source>
        <dbReference type="ARBA" id="ARBA00023004"/>
    </source>
</evidence>
<dbReference type="InterPro" id="IPR045854">
    <property type="entry name" value="NO2/SO3_Rdtase_4Fe4S_sf"/>
</dbReference>
<evidence type="ECO:0000313" key="9">
    <source>
        <dbReference type="Proteomes" id="UP000077875"/>
    </source>
</evidence>
<dbReference type="SUPFAM" id="SSF55124">
    <property type="entry name" value="Nitrite/Sulfite reductase N-terminal domain-like"/>
    <property type="match status" value="1"/>
</dbReference>
<evidence type="ECO:0000256" key="6">
    <source>
        <dbReference type="ARBA" id="ARBA00023014"/>
    </source>
</evidence>
<evidence type="ECO:0000256" key="1">
    <source>
        <dbReference type="ARBA" id="ARBA00022485"/>
    </source>
</evidence>
<dbReference type="GO" id="GO:0051539">
    <property type="term" value="F:4 iron, 4 sulfur cluster binding"/>
    <property type="evidence" value="ECO:0007669"/>
    <property type="project" value="UniProtKB-KW"/>
</dbReference>
<evidence type="ECO:0000313" key="8">
    <source>
        <dbReference type="EMBL" id="ANF56909.1"/>
    </source>
</evidence>
<feature type="domain" description="Nitrite/Sulfite reductase ferredoxin-like" evidence="7">
    <location>
        <begin position="17"/>
        <end position="68"/>
    </location>
</feature>
<keyword evidence="1" id="KW-0004">4Fe-4S</keyword>
<accession>A0A172YCD0</accession>
<keyword evidence="9" id="KW-1185">Reference proteome</keyword>
<dbReference type="GO" id="GO:0016491">
    <property type="term" value="F:oxidoreductase activity"/>
    <property type="evidence" value="ECO:0007669"/>
    <property type="project" value="UniProtKB-KW"/>
</dbReference>
<dbReference type="RefSeq" id="WP_064121875.1">
    <property type="nucleotide sequence ID" value="NZ_CP015243.1"/>
</dbReference>
<protein>
    <recommendedName>
        <fullName evidence="7">Nitrite/Sulfite reductase ferredoxin-like domain-containing protein</fullName>
    </recommendedName>
</protein>
<dbReference type="STRING" id="376489.A5892_05020"/>
<proteinExistence type="predicted"/>
<dbReference type="InterPro" id="IPR005117">
    <property type="entry name" value="NiRdtase/SiRdtase_haem-b_fer"/>
</dbReference>
<keyword evidence="2" id="KW-0349">Heme</keyword>
<sequence>MNAIERRRFACPTLSAPMATGDGLLVRLSPLRDGLDGAAAAMLAEAARRYGSGEFELTRRGNLQVRGFDAPGALAFATAAKRLADQRSGPLPLALEPLCDDPLAGRLAALRDQLAARLAGFETPLAAKCSVLLERRGDWGFAGLAADLRLRLDGDRLSLGIDGDAALACWFSASGAPVLLCDAAMVVLERLAGAGRRARGVALRSDRTLAAQLEALGFRPSLAPASAPAVVPGSLRRGTLVVGCPFGALPSARFEALAALCLHHGLRCWPLPGRLMLLAGEALGGPGTDAIRDELAGLGMVLDQRDPRLRIEACRGRPGCASAGFDTRALAERLVQQLAVLDPAGRVELHLSGCPKGCARSRPAAVCLVGGEREGMLGVVLDGRADGLRQAWLNDDAECVAAALPALLARG</sequence>
<evidence type="ECO:0000256" key="2">
    <source>
        <dbReference type="ARBA" id="ARBA00022617"/>
    </source>
</evidence>
<gene>
    <name evidence="8" type="ORF">A5892_05020</name>
</gene>
<keyword evidence="4" id="KW-0560">Oxidoreductase</keyword>
<keyword evidence="6" id="KW-0411">Iron-sulfur</keyword>
<dbReference type="GO" id="GO:0046872">
    <property type="term" value="F:metal ion binding"/>
    <property type="evidence" value="ECO:0007669"/>
    <property type="project" value="UniProtKB-KW"/>
</dbReference>
<organism evidence="8 9">
    <name type="scientific">Halotalea alkalilenta</name>
    <dbReference type="NCBI Taxonomy" id="376489"/>
    <lineage>
        <taxon>Bacteria</taxon>
        <taxon>Pseudomonadati</taxon>
        <taxon>Pseudomonadota</taxon>
        <taxon>Gammaproteobacteria</taxon>
        <taxon>Oceanospirillales</taxon>
        <taxon>Halomonadaceae</taxon>
        <taxon>Halotalea</taxon>
    </lineage>
</organism>
<dbReference type="PANTHER" id="PTHR32439">
    <property type="entry name" value="FERREDOXIN--NITRITE REDUCTASE, CHLOROPLASTIC"/>
    <property type="match status" value="1"/>
</dbReference>
<reference evidence="8 9" key="1">
    <citation type="submission" date="2016-04" db="EMBL/GenBank/DDBJ databases">
        <title>Complete Genome Sequence of Halotalea alkalilenta IHB B 13600.</title>
        <authorList>
            <person name="Swarnkar M.K."/>
            <person name="Sharma A."/>
            <person name="Kaushal K."/>
            <person name="Soni R."/>
            <person name="Rana S."/>
            <person name="Singh A.K."/>
            <person name="Gulati A."/>
        </authorList>
    </citation>
    <scope>NUCLEOTIDE SEQUENCE [LARGE SCALE GENOMIC DNA]</scope>
    <source>
        <strain evidence="8 9">IHB B 13600</strain>
    </source>
</reference>
<dbReference type="Proteomes" id="UP000077875">
    <property type="component" value="Chromosome"/>
</dbReference>
<dbReference type="SUPFAM" id="SSF56014">
    <property type="entry name" value="Nitrite and sulphite reductase 4Fe-4S domain-like"/>
    <property type="match status" value="1"/>
</dbReference>
<dbReference type="InterPro" id="IPR051329">
    <property type="entry name" value="NIR_SIR_4Fe-4S"/>
</dbReference>
<evidence type="ECO:0000256" key="3">
    <source>
        <dbReference type="ARBA" id="ARBA00022723"/>
    </source>
</evidence>
<dbReference type="PANTHER" id="PTHR32439:SF9">
    <property type="entry name" value="BLR3264 PROTEIN"/>
    <property type="match status" value="1"/>
</dbReference>
<keyword evidence="5" id="KW-0408">Iron</keyword>
<dbReference type="EMBL" id="CP015243">
    <property type="protein sequence ID" value="ANF56909.1"/>
    <property type="molecule type" value="Genomic_DNA"/>
</dbReference>
<keyword evidence="3" id="KW-0479">Metal-binding</keyword>
<dbReference type="Pfam" id="PF03460">
    <property type="entry name" value="NIR_SIR_ferr"/>
    <property type="match status" value="1"/>
</dbReference>
<dbReference type="InterPro" id="IPR036136">
    <property type="entry name" value="Nit/Sulf_reduc_fer-like_dom_sf"/>
</dbReference>
<name>A0A172YCD0_9GAMM</name>
<dbReference type="Gene3D" id="3.30.413.10">
    <property type="entry name" value="Sulfite Reductase Hemoprotein, domain 1"/>
    <property type="match status" value="1"/>
</dbReference>
<dbReference type="AlphaFoldDB" id="A0A172YCD0"/>
<dbReference type="KEGG" id="haa:A5892_05020"/>